<dbReference type="Gene3D" id="3.40.960.10">
    <property type="entry name" value="VSR Endonuclease"/>
    <property type="match status" value="1"/>
</dbReference>
<proteinExistence type="predicted"/>
<evidence type="ECO:0008006" key="3">
    <source>
        <dbReference type="Google" id="ProtNLM"/>
    </source>
</evidence>
<dbReference type="InterPro" id="IPR011335">
    <property type="entry name" value="Restrct_endonuc-II-like"/>
</dbReference>
<evidence type="ECO:0000313" key="2">
    <source>
        <dbReference type="Proteomes" id="UP000430146"/>
    </source>
</evidence>
<dbReference type="Proteomes" id="UP000430146">
    <property type="component" value="Unassembled WGS sequence"/>
</dbReference>
<accession>A0A5S9R7S6</accession>
<gene>
    <name evidence="1" type="ORF">AELLOGFF_05864</name>
</gene>
<organism evidence="1 2">
    <name type="scientific">Mycolicibacterium vanbaalenii</name>
    <name type="common">Mycobacterium vanbaalenii</name>
    <dbReference type="NCBI Taxonomy" id="110539"/>
    <lineage>
        <taxon>Bacteria</taxon>
        <taxon>Bacillati</taxon>
        <taxon>Actinomycetota</taxon>
        <taxon>Actinomycetes</taxon>
        <taxon>Mycobacteriales</taxon>
        <taxon>Mycobacteriaceae</taxon>
        <taxon>Mycolicibacterium</taxon>
    </lineage>
</organism>
<evidence type="ECO:0000313" key="1">
    <source>
        <dbReference type="EMBL" id="CAA0131057.1"/>
    </source>
</evidence>
<dbReference type="EMBL" id="CACSIP010000041">
    <property type="protein sequence ID" value="CAA0131057.1"/>
    <property type="molecule type" value="Genomic_DNA"/>
</dbReference>
<dbReference type="SUPFAM" id="SSF52980">
    <property type="entry name" value="Restriction endonuclease-like"/>
    <property type="match status" value="1"/>
</dbReference>
<name>A0A5S9R7S6_MYCVN</name>
<sequence>MAAMNDDIIALFAAQGGVATSGQILTHLTRRRFEAAVNTGVLERLWQGVYCLGEPTDGLRLRGLDLSCRKPVAVCLATAAALFGFDTEEPADLHVLDPPGCALRSADGLVVHRRDGAPLVMRDGRRATSPAWTAVEVARSLRRPRALATLDAALRSGTCTLPGLWRAAVEQKGRRGIVAVRDLLPLADARSESPMESEARLVMLDGGLPIPELQVEIVDGNGELRRLDFAWPEFGVAAEYDGVAWHSGPEAMKRDRRRYNALHDAGWSVVPIVFEDVRYRAWEVVARIDGQLRRARAA</sequence>
<keyword evidence="2" id="KW-1185">Reference proteome</keyword>
<reference evidence="1 2" key="1">
    <citation type="submission" date="2019-11" db="EMBL/GenBank/DDBJ databases">
        <authorList>
            <person name="Holert J."/>
        </authorList>
    </citation>
    <scope>NUCLEOTIDE SEQUENCE [LARGE SCALE GENOMIC DNA]</scope>
    <source>
        <strain evidence="1">BC8_1</strain>
    </source>
</reference>
<protein>
    <recommendedName>
        <fullName evidence="3">DUF559 domain-containing protein</fullName>
    </recommendedName>
</protein>
<dbReference type="AlphaFoldDB" id="A0A5S9R7S6"/>